<keyword evidence="9" id="KW-0170">Cobalt</keyword>
<feature type="binding site" evidence="9">
    <location>
        <position position="224"/>
    </location>
    <ligand>
        <name>cob(II)alamin</name>
        <dbReference type="ChEBI" id="CHEBI:16304"/>
    </ligand>
</feature>
<keyword evidence="12" id="KW-1185">Reference proteome</keyword>
<dbReference type="Proteomes" id="UP001524569">
    <property type="component" value="Unassembled WGS sequence"/>
</dbReference>
<dbReference type="PROSITE" id="PS51379">
    <property type="entry name" value="4FE4S_FER_2"/>
    <property type="match status" value="1"/>
</dbReference>
<comment type="cofactor">
    <cofactor evidence="9">
        <name>cob(II)alamin</name>
        <dbReference type="ChEBI" id="CHEBI:16304"/>
    </cofactor>
</comment>
<gene>
    <name evidence="9 11" type="primary">queG</name>
    <name evidence="11" type="ORF">NP603_10640</name>
</gene>
<dbReference type="Pfam" id="PF08331">
    <property type="entry name" value="QueG_DUF1730"/>
    <property type="match status" value="1"/>
</dbReference>
<feature type="binding site" evidence="9">
    <location>
        <position position="206"/>
    </location>
    <ligand>
        <name>[4Fe-4S] cluster</name>
        <dbReference type="ChEBI" id="CHEBI:49883"/>
        <label>2</label>
    </ligand>
</feature>
<feature type="binding site" evidence="9">
    <location>
        <position position="199"/>
    </location>
    <ligand>
        <name>[4Fe-4S] cluster</name>
        <dbReference type="ChEBI" id="CHEBI:49883"/>
        <label>1</label>
    </ligand>
</feature>
<evidence type="ECO:0000256" key="1">
    <source>
        <dbReference type="ARBA" id="ARBA00022485"/>
    </source>
</evidence>
<comment type="subcellular location">
    <subcellularLocation>
        <location evidence="9">Cytoplasm</location>
    </subcellularLocation>
</comment>
<comment type="caution">
    <text evidence="11">The sequence shown here is derived from an EMBL/GenBank/DDBJ whole genome shotgun (WGS) entry which is preliminary data.</text>
</comment>
<evidence type="ECO:0000259" key="10">
    <source>
        <dbReference type="PROSITE" id="PS51379"/>
    </source>
</evidence>
<dbReference type="NCBIfam" id="TIGR00276">
    <property type="entry name" value="tRNA epoxyqueuosine(34) reductase QueG"/>
    <property type="match status" value="1"/>
</dbReference>
<keyword evidence="7 9" id="KW-0408">Iron</keyword>
<feature type="binding site" evidence="9">
    <location>
        <begin position="249"/>
        <end position="250"/>
    </location>
    <ligand>
        <name>cob(II)alamin</name>
        <dbReference type="ChEBI" id="CHEBI:16304"/>
    </ligand>
</feature>
<dbReference type="SUPFAM" id="SSF46548">
    <property type="entry name" value="alpha-helical ferredoxin"/>
    <property type="match status" value="1"/>
</dbReference>
<evidence type="ECO:0000256" key="6">
    <source>
        <dbReference type="ARBA" id="ARBA00023002"/>
    </source>
</evidence>
<evidence type="ECO:0000256" key="4">
    <source>
        <dbReference type="ARBA" id="ARBA00022723"/>
    </source>
</evidence>
<feature type="binding site" evidence="9">
    <location>
        <position position="222"/>
    </location>
    <ligand>
        <name>[4Fe-4S] cluster</name>
        <dbReference type="ChEBI" id="CHEBI:49883"/>
        <label>2</label>
    </ligand>
</feature>
<comment type="caution">
    <text evidence="9">Lacks conserved residue(s) required for the propagation of feature annotation.</text>
</comment>
<dbReference type="PROSITE" id="PS00198">
    <property type="entry name" value="4FE4S_FER_1"/>
    <property type="match status" value="1"/>
</dbReference>
<protein>
    <recommendedName>
        <fullName evidence="9">Epoxyqueuosine reductase</fullName>
        <ecNumber evidence="9">1.17.99.6</ecNumber>
    </recommendedName>
    <alternativeName>
        <fullName evidence="9">Queuosine biosynthesis protein QueG</fullName>
    </alternativeName>
</protein>
<evidence type="ECO:0000313" key="11">
    <source>
        <dbReference type="EMBL" id="MCQ8181567.1"/>
    </source>
</evidence>
<dbReference type="Pfam" id="PF13484">
    <property type="entry name" value="Fer4_16"/>
    <property type="match status" value="1"/>
</dbReference>
<keyword evidence="5 9" id="KW-0671">Queuosine biosynthesis</keyword>
<keyword evidence="8 9" id="KW-0411">Iron-sulfur</keyword>
<feature type="binding site" evidence="9">
    <location>
        <position position="142"/>
    </location>
    <ligand>
        <name>cob(II)alamin</name>
        <dbReference type="ChEBI" id="CHEBI:16304"/>
    </ligand>
</feature>
<dbReference type="InterPro" id="IPR013542">
    <property type="entry name" value="QueG_DUF1730"/>
</dbReference>
<keyword evidence="2 9" id="KW-0963">Cytoplasm</keyword>
<proteinExistence type="inferred from homology"/>
<feature type="binding site" evidence="9">
    <location>
        <position position="252"/>
    </location>
    <ligand>
        <name>[4Fe-4S] cluster</name>
        <dbReference type="ChEBI" id="CHEBI:49883"/>
        <label>2</label>
    </ligand>
</feature>
<accession>A0ABT1UH58</accession>
<feature type="domain" description="4Fe-4S ferredoxin-type" evidence="10">
    <location>
        <begin position="187"/>
        <end position="216"/>
    </location>
</feature>
<keyword evidence="3 9" id="KW-0819">tRNA processing</keyword>
<comment type="catalytic activity">
    <reaction evidence="9">
        <text>epoxyqueuosine(34) in tRNA + AH2 = queuosine(34) in tRNA + A + H2O</text>
        <dbReference type="Rhea" id="RHEA:32159"/>
        <dbReference type="Rhea" id="RHEA-COMP:18571"/>
        <dbReference type="Rhea" id="RHEA-COMP:18582"/>
        <dbReference type="ChEBI" id="CHEBI:13193"/>
        <dbReference type="ChEBI" id="CHEBI:15377"/>
        <dbReference type="ChEBI" id="CHEBI:17499"/>
        <dbReference type="ChEBI" id="CHEBI:194431"/>
        <dbReference type="ChEBI" id="CHEBI:194443"/>
        <dbReference type="EC" id="1.17.99.6"/>
    </reaction>
</comment>
<comment type="similarity">
    <text evidence="9">Belongs to the QueG family.</text>
</comment>
<sequence>MPATVSLDPAQLAARIKQWGLELGFQQIGISDTDLHQAEQHLQKWLQQDYQGEMNYMAAHGLKRSRPALLQEGTRSIISVRMDYLAESPAASHRVLDDPAAAFVSRYALGRDYHKVLRNRLQKLADQIATAIGPFGYRAFVDSAPVLEKAIAEKAGLGWIGKHSNLINRRAGSWFFLGEIYTDLELPADQTASNHCGDCRACLDICPTQAIVGPYQVDARRCVSYLTVELHGPIPEQFRPLLGNRIYGCDDCQLVCPWNRFAKLSAEADFRPRQRLDQATLLDLFAWDETEFLQKTEGSAIRRIGHQRWLRNIATALGNGRPAPEVLHALNRRLQDASDLVAEHVRWALRRLTGA</sequence>
<feature type="binding site" evidence="9">
    <location>
        <position position="64"/>
    </location>
    <ligand>
        <name>cob(II)alamin</name>
        <dbReference type="ChEBI" id="CHEBI:16304"/>
    </ligand>
</feature>
<organism evidence="11 12">
    <name type="scientific">Methylomonas aurea</name>
    <dbReference type="NCBI Taxonomy" id="2952224"/>
    <lineage>
        <taxon>Bacteria</taxon>
        <taxon>Pseudomonadati</taxon>
        <taxon>Pseudomonadota</taxon>
        <taxon>Gammaproteobacteria</taxon>
        <taxon>Methylococcales</taxon>
        <taxon>Methylococcaceae</taxon>
        <taxon>Methylomonas</taxon>
    </lineage>
</organism>
<feature type="binding site" evidence="9">
    <location>
        <position position="177"/>
    </location>
    <ligand>
        <name>cob(II)alamin</name>
        <dbReference type="ChEBI" id="CHEBI:16304"/>
    </ligand>
</feature>
<dbReference type="Gene3D" id="3.30.70.20">
    <property type="match status" value="1"/>
</dbReference>
<dbReference type="InterPro" id="IPR017896">
    <property type="entry name" value="4Fe4S_Fe-S-bd"/>
</dbReference>
<feature type="active site" description="Proton donor" evidence="9">
    <location>
        <position position="142"/>
    </location>
</feature>
<dbReference type="HAMAP" id="MF_00916">
    <property type="entry name" value="QueG"/>
    <property type="match status" value="1"/>
</dbReference>
<evidence type="ECO:0000256" key="8">
    <source>
        <dbReference type="ARBA" id="ARBA00023014"/>
    </source>
</evidence>
<evidence type="ECO:0000256" key="5">
    <source>
        <dbReference type="ARBA" id="ARBA00022785"/>
    </source>
</evidence>
<dbReference type="EMBL" id="JANIBM010000010">
    <property type="protein sequence ID" value="MCQ8181567.1"/>
    <property type="molecule type" value="Genomic_DNA"/>
</dbReference>
<dbReference type="RefSeq" id="WP_256610862.1">
    <property type="nucleotide sequence ID" value="NZ_JANIBM010000010.1"/>
</dbReference>
<dbReference type="PANTHER" id="PTHR30002">
    <property type="entry name" value="EPOXYQUEUOSINE REDUCTASE"/>
    <property type="match status" value="1"/>
</dbReference>
<dbReference type="PANTHER" id="PTHR30002:SF4">
    <property type="entry name" value="EPOXYQUEUOSINE REDUCTASE"/>
    <property type="match status" value="1"/>
</dbReference>
<name>A0ABT1UH58_9GAMM</name>
<feature type="binding site" evidence="9">
    <location>
        <position position="202"/>
    </location>
    <ligand>
        <name>[4Fe-4S] cluster</name>
        <dbReference type="ChEBI" id="CHEBI:49883"/>
        <label>1</label>
    </ligand>
</feature>
<dbReference type="InterPro" id="IPR017900">
    <property type="entry name" value="4Fe4S_Fe_S_CS"/>
</dbReference>
<feature type="binding site" evidence="9">
    <location>
        <position position="256"/>
    </location>
    <ligand>
        <name>[4Fe-4S] cluster</name>
        <dbReference type="ChEBI" id="CHEBI:49883"/>
        <label>1</label>
    </ligand>
</feature>
<keyword evidence="4 9" id="KW-0479">Metal-binding</keyword>
<feature type="binding site" evidence="9">
    <location>
        <position position="196"/>
    </location>
    <ligand>
        <name>[4Fe-4S] cluster</name>
        <dbReference type="ChEBI" id="CHEBI:49883"/>
        <label>1</label>
    </ligand>
</feature>
<evidence type="ECO:0000313" key="12">
    <source>
        <dbReference type="Proteomes" id="UP001524569"/>
    </source>
</evidence>
<comment type="function">
    <text evidence="9">Catalyzes the conversion of epoxyqueuosine (oQ) to queuosine (Q), which is a hypermodified base found in the wobble positions of tRNA(Asp), tRNA(Asn), tRNA(His) and tRNA(Tyr).</text>
</comment>
<dbReference type="GO" id="GO:0052693">
    <property type="term" value="F:epoxyqueuosine reductase activity"/>
    <property type="evidence" value="ECO:0007669"/>
    <property type="project" value="UniProtKB-EC"/>
</dbReference>
<feature type="binding site" evidence="9">
    <location>
        <position position="249"/>
    </location>
    <ligand>
        <name>[4Fe-4S] cluster</name>
        <dbReference type="ChEBI" id="CHEBI:49883"/>
        <label>2</label>
    </ligand>
</feature>
<dbReference type="EC" id="1.17.99.6" evidence="9"/>
<evidence type="ECO:0000256" key="7">
    <source>
        <dbReference type="ARBA" id="ARBA00023004"/>
    </source>
</evidence>
<keyword evidence="1 9" id="KW-0004">4Fe-4S</keyword>
<keyword evidence="9" id="KW-0846">Cobalamin</keyword>
<reference evidence="11 12" key="1">
    <citation type="submission" date="2022-07" db="EMBL/GenBank/DDBJ databases">
        <title>Methylomonas rivi sp. nov., Methylomonas rosea sp. nov., Methylomonas aureus sp. nov. and Methylomonas subterranea sp. nov., four novel methanotrophs isolated from a freshwater creek and the deep terrestrial subsurface.</title>
        <authorList>
            <person name="Abin C."/>
            <person name="Sankaranarayanan K."/>
            <person name="Garner C."/>
            <person name="Sindelar R."/>
            <person name="Kotary K."/>
            <person name="Garner R."/>
            <person name="Barclay S."/>
            <person name="Lawson P."/>
            <person name="Krumholz L."/>
        </authorList>
    </citation>
    <scope>NUCLEOTIDE SEQUENCE [LARGE SCALE GENOMIC DNA]</scope>
    <source>
        <strain evidence="11 12">SURF-1</strain>
    </source>
</reference>
<dbReference type="InterPro" id="IPR004453">
    <property type="entry name" value="QueG"/>
</dbReference>
<keyword evidence="6 9" id="KW-0560">Oxidoreductase</keyword>
<comment type="pathway">
    <text evidence="9">tRNA modification; tRNA-queuosine biosynthesis.</text>
</comment>
<evidence type="ECO:0000256" key="2">
    <source>
        <dbReference type="ARBA" id="ARBA00022490"/>
    </source>
</evidence>
<evidence type="ECO:0000256" key="3">
    <source>
        <dbReference type="ARBA" id="ARBA00022694"/>
    </source>
</evidence>
<comment type="cofactor">
    <cofactor evidence="9">
        <name>[4Fe-4S] cluster</name>
        <dbReference type="ChEBI" id="CHEBI:49883"/>
    </cofactor>
    <text evidence="9">Binds 2 [4Fe-4S] clusters per monomer.</text>
</comment>
<feature type="binding site" evidence="9">
    <location>
        <position position="166"/>
    </location>
    <ligand>
        <name>cob(II)alamin</name>
        <dbReference type="ChEBI" id="CHEBI:16304"/>
    </ligand>
</feature>
<evidence type="ECO:0000256" key="9">
    <source>
        <dbReference type="HAMAP-Rule" id="MF_00916"/>
    </source>
</evidence>
<comment type="subunit">
    <text evidence="9">Monomer.</text>
</comment>